<dbReference type="RefSeq" id="WP_124196364.1">
    <property type="nucleotide sequence ID" value="NZ_REGA01000013.1"/>
</dbReference>
<evidence type="ECO:0000313" key="2">
    <source>
        <dbReference type="EMBL" id="RQG93587.1"/>
    </source>
</evidence>
<dbReference type="CDD" id="cd02042">
    <property type="entry name" value="ParAB_family"/>
    <property type="match status" value="1"/>
</dbReference>
<comment type="caution">
    <text evidence="2">The sequence shown here is derived from an EMBL/GenBank/DDBJ whole genome shotgun (WGS) entry which is preliminary data.</text>
</comment>
<name>A0A3N6LX96_NATCH</name>
<accession>A0A3N6LX96</accession>
<organism evidence="2 3">
    <name type="scientific">Natrarchaeobius chitinivorans</name>
    <dbReference type="NCBI Taxonomy" id="1679083"/>
    <lineage>
        <taxon>Archaea</taxon>
        <taxon>Methanobacteriati</taxon>
        <taxon>Methanobacteriota</taxon>
        <taxon>Stenosarchaea group</taxon>
        <taxon>Halobacteria</taxon>
        <taxon>Halobacteriales</taxon>
        <taxon>Natrialbaceae</taxon>
        <taxon>Natrarchaeobius</taxon>
    </lineage>
</organism>
<dbReference type="Pfam" id="PF13614">
    <property type="entry name" value="AAA_31"/>
    <property type="match status" value="1"/>
</dbReference>
<dbReference type="InterPro" id="IPR050678">
    <property type="entry name" value="DNA_Partitioning_ATPase"/>
</dbReference>
<proteinExistence type="predicted"/>
<dbReference type="PANTHER" id="PTHR13696:SF99">
    <property type="entry name" value="COBYRINIC ACID AC-DIAMIDE SYNTHASE"/>
    <property type="match status" value="1"/>
</dbReference>
<dbReference type="EMBL" id="REGA01000013">
    <property type="protein sequence ID" value="RQG93587.1"/>
    <property type="molecule type" value="Genomic_DNA"/>
</dbReference>
<dbReference type="AlphaFoldDB" id="A0A3N6LX96"/>
<protein>
    <submittedName>
        <fullName evidence="2">ParA family protein</fullName>
    </submittedName>
</protein>
<dbReference type="InterPro" id="IPR027417">
    <property type="entry name" value="P-loop_NTPase"/>
</dbReference>
<dbReference type="Gene3D" id="3.40.50.300">
    <property type="entry name" value="P-loop containing nucleotide triphosphate hydrolases"/>
    <property type="match status" value="1"/>
</dbReference>
<reference evidence="2 3" key="1">
    <citation type="submission" date="2018-10" db="EMBL/GenBank/DDBJ databases">
        <title>Natrarchaeobius chitinivorans gen. nov., sp. nov., and Natrarchaeobius haloalkaliphilus sp. nov., alkaliphilic, chitin-utilizing haloarchaea from hypersaline alkaline lakes.</title>
        <authorList>
            <person name="Sorokin D.Y."/>
            <person name="Elcheninov A.G."/>
            <person name="Kostrikina N.A."/>
            <person name="Bale N.J."/>
            <person name="Sinninghe Damste J.S."/>
            <person name="Khijniak T.V."/>
            <person name="Kublanov I.V."/>
            <person name="Toshchakov S.V."/>
        </authorList>
    </citation>
    <scope>NUCLEOTIDE SEQUENCE [LARGE SCALE GENOMIC DNA]</scope>
    <source>
        <strain evidence="2 3">AArcht4T</strain>
    </source>
</reference>
<feature type="domain" description="AAA" evidence="1">
    <location>
        <begin position="7"/>
        <end position="173"/>
    </location>
</feature>
<dbReference type="OrthoDB" id="36110at2157"/>
<gene>
    <name evidence="2" type="ORF">EA473_14770</name>
</gene>
<dbReference type="InterPro" id="IPR025669">
    <property type="entry name" value="AAA_dom"/>
</dbReference>
<dbReference type="PIRSF" id="PIRSF009320">
    <property type="entry name" value="Nuc_binding_HP_1000"/>
    <property type="match status" value="1"/>
</dbReference>
<evidence type="ECO:0000259" key="1">
    <source>
        <dbReference type="Pfam" id="PF13614"/>
    </source>
</evidence>
<keyword evidence="3" id="KW-1185">Reference proteome</keyword>
<evidence type="ECO:0000313" key="3">
    <source>
        <dbReference type="Proteomes" id="UP000282323"/>
    </source>
</evidence>
<sequence>MAGPARLCVTNQKGGVGKTTVAINVAGALNELGRDVLFVDLDPQGNATEGLGRLEAYDDEPPTLLDALVDPDGVAAEELVYSHPEMDVITSNIDMNAAASTLAQQSAPETHLAELLDRLESEYEFVVVDCPPHLGVLTDNALYATENLVIPALTEPTSKRSLELLFDYVGSLEMEHGLEIEPVALVANRIETTSEDEAMLEWFDDALPDVPSYRVRKRVALQRAFTEGRSVFGVDEEIDMADRFMDVAKRIDEQLATTGVPA</sequence>
<dbReference type="Proteomes" id="UP000282323">
    <property type="component" value="Unassembled WGS sequence"/>
</dbReference>
<dbReference type="PANTHER" id="PTHR13696">
    <property type="entry name" value="P-LOOP CONTAINING NUCLEOSIDE TRIPHOSPHATE HYDROLASE"/>
    <property type="match status" value="1"/>
</dbReference>
<dbReference type="SUPFAM" id="SSF52540">
    <property type="entry name" value="P-loop containing nucleoside triphosphate hydrolases"/>
    <property type="match status" value="1"/>
</dbReference>